<dbReference type="RefSeq" id="WP_119778636.1">
    <property type="nucleotide sequence ID" value="NZ_QYUK01000011.1"/>
</dbReference>
<evidence type="ECO:0000313" key="2">
    <source>
        <dbReference type="Proteomes" id="UP000284605"/>
    </source>
</evidence>
<accession>A0A418WDA9</accession>
<organism evidence="1 2">
    <name type="scientific">Oleomonas cavernae</name>
    <dbReference type="NCBI Taxonomy" id="2320859"/>
    <lineage>
        <taxon>Bacteria</taxon>
        <taxon>Pseudomonadati</taxon>
        <taxon>Pseudomonadota</taxon>
        <taxon>Alphaproteobacteria</taxon>
        <taxon>Acetobacterales</taxon>
        <taxon>Acetobacteraceae</taxon>
        <taxon>Oleomonas</taxon>
    </lineage>
</organism>
<protein>
    <submittedName>
        <fullName evidence="1">Uncharacterized protein</fullName>
    </submittedName>
</protein>
<name>A0A418WDA9_9PROT</name>
<sequence length="97" mass="10483">MKLRPLAGAVTSSTTAIALVPRWASGAWARATCRAAPAKAMATTVPTAIAAVVRTDLTESEFMTAFQFSKAPNPLEDRRHEWTIGRRATQGCDLDHE</sequence>
<keyword evidence="2" id="KW-1185">Reference proteome</keyword>
<proteinExistence type="predicted"/>
<dbReference type="EMBL" id="QYUK01000011">
    <property type="protein sequence ID" value="RJF88003.1"/>
    <property type="molecule type" value="Genomic_DNA"/>
</dbReference>
<gene>
    <name evidence="1" type="ORF">D3874_14030</name>
</gene>
<dbReference type="AlphaFoldDB" id="A0A418WDA9"/>
<comment type="caution">
    <text evidence="1">The sequence shown here is derived from an EMBL/GenBank/DDBJ whole genome shotgun (WGS) entry which is preliminary data.</text>
</comment>
<reference evidence="1 2" key="1">
    <citation type="submission" date="2018-09" db="EMBL/GenBank/DDBJ databases">
        <authorList>
            <person name="Zhu H."/>
        </authorList>
    </citation>
    <scope>NUCLEOTIDE SEQUENCE [LARGE SCALE GENOMIC DNA]</scope>
    <source>
        <strain evidence="1 2">K1W22B-8</strain>
    </source>
</reference>
<dbReference type="Proteomes" id="UP000284605">
    <property type="component" value="Unassembled WGS sequence"/>
</dbReference>
<evidence type="ECO:0000313" key="1">
    <source>
        <dbReference type="EMBL" id="RJF88003.1"/>
    </source>
</evidence>